<evidence type="ECO:0000313" key="3">
    <source>
        <dbReference type="Proteomes" id="UP000238730"/>
    </source>
</evidence>
<gene>
    <name evidence="2" type="ORF">BTO08_00695</name>
</gene>
<comment type="caution">
    <text evidence="2">The sequence shown here is derived from an EMBL/GenBank/DDBJ whole genome shotgun (WGS) entry which is preliminary data.</text>
</comment>
<protein>
    <submittedName>
        <fullName evidence="2">Uncharacterized protein</fullName>
    </submittedName>
</protein>
<name>A0A2S7VW87_PHOAN</name>
<accession>A0A2S7VW87</accession>
<evidence type="ECO:0000313" key="2">
    <source>
        <dbReference type="EMBL" id="PQJ66043.1"/>
    </source>
</evidence>
<dbReference type="InterPro" id="IPR016895">
    <property type="entry name" value="UCP028680"/>
</dbReference>
<dbReference type="OrthoDB" id="5902984at2"/>
<dbReference type="RefSeq" id="WP_105059497.1">
    <property type="nucleotide sequence ID" value="NZ_MSCJ01000001.1"/>
</dbReference>
<sequence length="155" mass="17501">MVRLLLWMILLLGIQPVFASEYDDFELTYNGNKEQSSGWFLSSQSRHKNAFDVWQIDSGYAYTITKNTQLYLSTQLTSGTVTQRGSRGIASGVKYNLTPKVSLQSEINTATTQEKTKLGIEVSSQYDVSDQLNLRATVDYEELEQVIEFGLGFSF</sequence>
<proteinExistence type="predicted"/>
<dbReference type="PIRSF" id="PIRSF028680">
    <property type="entry name" value="UCP028680"/>
    <property type="match status" value="1"/>
</dbReference>
<dbReference type="Proteomes" id="UP000238730">
    <property type="component" value="Unassembled WGS sequence"/>
</dbReference>
<feature type="chain" id="PRO_5015677301" evidence="1">
    <location>
        <begin position="20"/>
        <end position="155"/>
    </location>
</feature>
<organism evidence="2 3">
    <name type="scientific">Photobacterium angustum</name>
    <dbReference type="NCBI Taxonomy" id="661"/>
    <lineage>
        <taxon>Bacteria</taxon>
        <taxon>Pseudomonadati</taxon>
        <taxon>Pseudomonadota</taxon>
        <taxon>Gammaproteobacteria</taxon>
        <taxon>Vibrionales</taxon>
        <taxon>Vibrionaceae</taxon>
        <taxon>Photobacterium</taxon>
    </lineage>
</organism>
<dbReference type="EMBL" id="MSCJ01000001">
    <property type="protein sequence ID" value="PQJ66043.1"/>
    <property type="molecule type" value="Genomic_DNA"/>
</dbReference>
<reference evidence="2 3" key="1">
    <citation type="submission" date="2016-12" db="EMBL/GenBank/DDBJ databases">
        <title>Diversity of luminous bacteria.</title>
        <authorList>
            <person name="Yoshizawa S."/>
            <person name="Kogure K."/>
        </authorList>
    </citation>
    <scope>NUCLEOTIDE SEQUENCE [LARGE SCALE GENOMIC DNA]</scope>
    <source>
        <strain evidence="2 3">LC1-200</strain>
    </source>
</reference>
<dbReference type="AlphaFoldDB" id="A0A2S7VW87"/>
<feature type="signal peptide" evidence="1">
    <location>
        <begin position="1"/>
        <end position="19"/>
    </location>
</feature>
<keyword evidence="1" id="KW-0732">Signal</keyword>
<evidence type="ECO:0000256" key="1">
    <source>
        <dbReference type="SAM" id="SignalP"/>
    </source>
</evidence>